<feature type="domain" description="Ketoreductase" evidence="4">
    <location>
        <begin position="10"/>
        <end position="200"/>
    </location>
</feature>
<dbReference type="InterPro" id="IPR057326">
    <property type="entry name" value="KR_dom"/>
</dbReference>
<dbReference type="PRINTS" id="PR00080">
    <property type="entry name" value="SDRFAMILY"/>
</dbReference>
<dbReference type="Pfam" id="PF13561">
    <property type="entry name" value="adh_short_C2"/>
    <property type="match status" value="1"/>
</dbReference>
<dbReference type="NCBIfam" id="NF005559">
    <property type="entry name" value="PRK07231.1"/>
    <property type="match status" value="1"/>
</dbReference>
<dbReference type="PANTHER" id="PTHR24321:SF8">
    <property type="entry name" value="ESTRADIOL 17-BETA-DEHYDROGENASE 8-RELATED"/>
    <property type="match status" value="1"/>
</dbReference>
<dbReference type="Proteomes" id="UP000765845">
    <property type="component" value="Unassembled WGS sequence"/>
</dbReference>
<accession>A0ABX1GHJ5</accession>
<dbReference type="PRINTS" id="PR00081">
    <property type="entry name" value="GDHRDH"/>
</dbReference>
<organism evidence="5 6">
    <name type="scientific">Spongiibacter thalassae</name>
    <dbReference type="NCBI Taxonomy" id="2721624"/>
    <lineage>
        <taxon>Bacteria</taxon>
        <taxon>Pseudomonadati</taxon>
        <taxon>Pseudomonadota</taxon>
        <taxon>Gammaproteobacteria</taxon>
        <taxon>Cellvibrionales</taxon>
        <taxon>Spongiibacteraceae</taxon>
        <taxon>Spongiibacter</taxon>
    </lineage>
</organism>
<keyword evidence="6" id="KW-1185">Reference proteome</keyword>
<dbReference type="SUPFAM" id="SSF51735">
    <property type="entry name" value="NAD(P)-binding Rossmann-fold domains"/>
    <property type="match status" value="1"/>
</dbReference>
<dbReference type="CDD" id="cd05233">
    <property type="entry name" value="SDR_c"/>
    <property type="match status" value="1"/>
</dbReference>
<evidence type="ECO:0000259" key="4">
    <source>
        <dbReference type="SMART" id="SM00822"/>
    </source>
</evidence>
<sequence length="255" mass="26765">MDPYLDFSNKTVLISGAASGFGAGLAAELAKRNALLVISDINLEALESTRAKLDSEGANVVAIACDVTDESQCQRMVEVAMEKFGHIDIAINNAGASHPLRKMTDISTSDFERMLDLNTKGVFYCMTAQLKQMKQQRQGVILNISSMAGISGAPLMSAYSASKHAVIGLTKSAALEYAGQGIRVNAVCPYAISGTAIGDSMGDSTDRFQENCAATNPMKRVGTLDEAVAAMILIISPANAYMNGQAIAIDGGLSA</sequence>
<gene>
    <name evidence="5" type="ORF">HCU74_14875</name>
</gene>
<evidence type="ECO:0000313" key="5">
    <source>
        <dbReference type="EMBL" id="NKI18694.1"/>
    </source>
</evidence>
<name>A0ABX1GHJ5_9GAMM</name>
<comment type="similarity">
    <text evidence="1">Belongs to the short-chain dehydrogenases/reductases (SDR) family.</text>
</comment>
<reference evidence="5 6" key="1">
    <citation type="submission" date="2020-04" db="EMBL/GenBank/DDBJ databases">
        <authorList>
            <person name="Yoon J."/>
        </authorList>
    </citation>
    <scope>NUCLEOTIDE SEQUENCE [LARGE SCALE GENOMIC DNA]</scope>
    <source>
        <strain evidence="5 6">KMU-166</strain>
    </source>
</reference>
<proteinExistence type="inferred from homology"/>
<keyword evidence="2" id="KW-0560">Oxidoreductase</keyword>
<keyword evidence="3" id="KW-0520">NAD</keyword>
<dbReference type="Gene3D" id="3.40.50.720">
    <property type="entry name" value="NAD(P)-binding Rossmann-like Domain"/>
    <property type="match status" value="1"/>
</dbReference>
<dbReference type="RefSeq" id="WP_168451206.1">
    <property type="nucleotide sequence ID" value="NZ_JAAWWK010000005.1"/>
</dbReference>
<evidence type="ECO:0000256" key="1">
    <source>
        <dbReference type="ARBA" id="ARBA00006484"/>
    </source>
</evidence>
<dbReference type="InterPro" id="IPR036291">
    <property type="entry name" value="NAD(P)-bd_dom_sf"/>
</dbReference>
<evidence type="ECO:0000313" key="6">
    <source>
        <dbReference type="Proteomes" id="UP000765845"/>
    </source>
</evidence>
<evidence type="ECO:0000256" key="3">
    <source>
        <dbReference type="ARBA" id="ARBA00023027"/>
    </source>
</evidence>
<dbReference type="EMBL" id="JAAWWK010000005">
    <property type="protein sequence ID" value="NKI18694.1"/>
    <property type="molecule type" value="Genomic_DNA"/>
</dbReference>
<dbReference type="PROSITE" id="PS00061">
    <property type="entry name" value="ADH_SHORT"/>
    <property type="match status" value="1"/>
</dbReference>
<dbReference type="InterPro" id="IPR020904">
    <property type="entry name" value="Sc_DH/Rdtase_CS"/>
</dbReference>
<dbReference type="InterPro" id="IPR002347">
    <property type="entry name" value="SDR_fam"/>
</dbReference>
<dbReference type="PANTHER" id="PTHR24321">
    <property type="entry name" value="DEHYDROGENASES, SHORT CHAIN"/>
    <property type="match status" value="1"/>
</dbReference>
<dbReference type="SMART" id="SM00822">
    <property type="entry name" value="PKS_KR"/>
    <property type="match status" value="1"/>
</dbReference>
<comment type="caution">
    <text evidence="5">The sequence shown here is derived from an EMBL/GenBank/DDBJ whole genome shotgun (WGS) entry which is preliminary data.</text>
</comment>
<protein>
    <submittedName>
        <fullName evidence="5">SDR family oxidoreductase</fullName>
    </submittedName>
</protein>
<evidence type="ECO:0000256" key="2">
    <source>
        <dbReference type="ARBA" id="ARBA00023002"/>
    </source>
</evidence>